<keyword evidence="3" id="KW-1185">Reference proteome</keyword>
<evidence type="ECO:0000313" key="2">
    <source>
        <dbReference type="EMBL" id="GIE72610.1"/>
    </source>
</evidence>
<proteinExistence type="predicted"/>
<feature type="compositionally biased region" description="Polar residues" evidence="1">
    <location>
        <begin position="17"/>
        <end position="30"/>
    </location>
</feature>
<name>A0ABQ4BQT0_9ACTN</name>
<accession>A0ABQ4BQT0</accession>
<dbReference type="EMBL" id="BOMS01000151">
    <property type="protein sequence ID" value="GIE72610.1"/>
    <property type="molecule type" value="Genomic_DNA"/>
</dbReference>
<evidence type="ECO:0000313" key="3">
    <source>
        <dbReference type="Proteomes" id="UP000624709"/>
    </source>
</evidence>
<dbReference type="Proteomes" id="UP000624709">
    <property type="component" value="Unassembled WGS sequence"/>
</dbReference>
<reference evidence="2 3" key="1">
    <citation type="submission" date="2021-01" db="EMBL/GenBank/DDBJ databases">
        <title>Whole genome shotgun sequence of Actinoplanes palleronii NBRC 14916.</title>
        <authorList>
            <person name="Komaki H."/>
            <person name="Tamura T."/>
        </authorList>
    </citation>
    <scope>NUCLEOTIDE SEQUENCE [LARGE SCALE GENOMIC DNA]</scope>
    <source>
        <strain evidence="2 3">NBRC 14916</strain>
    </source>
</reference>
<protein>
    <submittedName>
        <fullName evidence="2">Uncharacterized protein</fullName>
    </submittedName>
</protein>
<comment type="caution">
    <text evidence="2">The sequence shown here is derived from an EMBL/GenBank/DDBJ whole genome shotgun (WGS) entry which is preliminary data.</text>
</comment>
<feature type="region of interest" description="Disordered" evidence="1">
    <location>
        <begin position="1"/>
        <end position="30"/>
    </location>
</feature>
<sequence length="90" mass="9238">MVSSADEHPASGPPTRANPSNTTPSRTGLLVTTGSPVVNVVSSAAKGTGSAQDRSAPGLEIKTPIWYDLSTAGNVAESSQLTRCVPMDRE</sequence>
<evidence type="ECO:0000256" key="1">
    <source>
        <dbReference type="SAM" id="MobiDB-lite"/>
    </source>
</evidence>
<organism evidence="2 3">
    <name type="scientific">Actinoplanes palleronii</name>
    <dbReference type="NCBI Taxonomy" id="113570"/>
    <lineage>
        <taxon>Bacteria</taxon>
        <taxon>Bacillati</taxon>
        <taxon>Actinomycetota</taxon>
        <taxon>Actinomycetes</taxon>
        <taxon>Micromonosporales</taxon>
        <taxon>Micromonosporaceae</taxon>
        <taxon>Actinoplanes</taxon>
    </lineage>
</organism>
<gene>
    <name evidence="2" type="ORF">Apa02nite_087180</name>
</gene>